<reference evidence="1" key="1">
    <citation type="submission" date="2023-07" db="EMBL/GenBank/DDBJ databases">
        <authorList>
            <consortium name="AG Swart"/>
            <person name="Singh M."/>
            <person name="Singh A."/>
            <person name="Seah K."/>
            <person name="Emmerich C."/>
        </authorList>
    </citation>
    <scope>NUCLEOTIDE SEQUENCE</scope>
    <source>
        <strain evidence="1">DP1</strain>
    </source>
</reference>
<dbReference type="Proteomes" id="UP001295684">
    <property type="component" value="Unassembled WGS sequence"/>
</dbReference>
<organism evidence="1 2">
    <name type="scientific">Euplotes crassus</name>
    <dbReference type="NCBI Taxonomy" id="5936"/>
    <lineage>
        <taxon>Eukaryota</taxon>
        <taxon>Sar</taxon>
        <taxon>Alveolata</taxon>
        <taxon>Ciliophora</taxon>
        <taxon>Intramacronucleata</taxon>
        <taxon>Spirotrichea</taxon>
        <taxon>Hypotrichia</taxon>
        <taxon>Euplotida</taxon>
        <taxon>Euplotidae</taxon>
        <taxon>Moneuplotes</taxon>
    </lineage>
</organism>
<evidence type="ECO:0000313" key="1">
    <source>
        <dbReference type="EMBL" id="CAI2366136.1"/>
    </source>
</evidence>
<name>A0AAD1UDR9_EUPCR</name>
<comment type="caution">
    <text evidence="1">The sequence shown here is derived from an EMBL/GenBank/DDBJ whole genome shotgun (WGS) entry which is preliminary data.</text>
</comment>
<sequence>MDSNSRNWEKARNNIFQAEYAMQTATDLASCILKNQSSASQQRMFPYMARPQSTQRPNPNEVEVFNINHEREDQMSVVTAFTEKYQALEDQIKVYDKAQKQLLEEVKDTKIFYNELVKIRQKYLIQDALLLKEFKQKSQKVKKMMKGSGTLYCHIIKAPNLYYPKKQMNYYDKVLLVRGKEGKLEYRCHPSLRKSFRLKTELVYEMKDFHKQKQTLIWSINGDNITENSGKNPSFIPNIVQKLKLLSLYRCLAKEATGLAYYANKEPEYHVLGGKGESHQGQKGGRNSDLCEESSKINQYEFIKNIQISCKEAEDGYREMKIRVELCCDVYIECNFSIEQYAFQTDEAKETKEESHEKDEEEDLVVKPTVFYQILETCICRENIDDIISLDLMAYLTQKYTNYIMNKIMNPDLCLHYEFLYSEQNYFKYHINLYSKNKDSDTNLTKRTTIIILEVENFKLVLNEKSKTTNDSEYLGTFTTTEVKNLVEELSSALSTHLC</sequence>
<protein>
    <submittedName>
        <fullName evidence="1">Uncharacterized protein</fullName>
    </submittedName>
</protein>
<proteinExistence type="predicted"/>
<gene>
    <name evidence="1" type="ORF">ECRASSUSDP1_LOCUS7407</name>
</gene>
<keyword evidence="2" id="KW-1185">Reference proteome</keyword>
<dbReference type="AlphaFoldDB" id="A0AAD1UDR9"/>
<evidence type="ECO:0000313" key="2">
    <source>
        <dbReference type="Proteomes" id="UP001295684"/>
    </source>
</evidence>
<accession>A0AAD1UDR9</accession>
<dbReference type="EMBL" id="CAMPGE010007212">
    <property type="protein sequence ID" value="CAI2366136.1"/>
    <property type="molecule type" value="Genomic_DNA"/>
</dbReference>